<dbReference type="CDD" id="cd03801">
    <property type="entry name" value="GT4_PimA-like"/>
    <property type="match status" value="1"/>
</dbReference>
<keyword evidence="2 4" id="KW-0808">Transferase</keyword>
<dbReference type="SUPFAM" id="SSF53756">
    <property type="entry name" value="UDP-Glycosyltransferase/glycogen phosphorylase"/>
    <property type="match status" value="2"/>
</dbReference>
<reference evidence="5" key="1">
    <citation type="submission" date="2016-09" db="EMBL/GenBank/DDBJ databases">
        <authorList>
            <person name="Strepis N."/>
        </authorList>
    </citation>
    <scope>NUCLEOTIDE SEQUENCE [LARGE SCALE GENOMIC DNA]</scope>
</reference>
<evidence type="ECO:0000256" key="1">
    <source>
        <dbReference type="ARBA" id="ARBA00022676"/>
    </source>
</evidence>
<feature type="domain" description="Glycosyltransferase subfamily 4-like N-terminal" evidence="3">
    <location>
        <begin position="24"/>
        <end position="208"/>
    </location>
</feature>
<dbReference type="PANTHER" id="PTHR45947:SF13">
    <property type="entry name" value="TRANSFERASE"/>
    <property type="match status" value="1"/>
</dbReference>
<dbReference type="GO" id="GO:0016757">
    <property type="term" value="F:glycosyltransferase activity"/>
    <property type="evidence" value="ECO:0007669"/>
    <property type="project" value="UniProtKB-KW"/>
</dbReference>
<gene>
    <name evidence="4" type="ORF">ACGLYG10_0198</name>
</gene>
<dbReference type="Pfam" id="PF13692">
    <property type="entry name" value="Glyco_trans_1_4"/>
    <property type="match status" value="2"/>
</dbReference>
<protein>
    <submittedName>
        <fullName evidence="4">Glycosyl transferases group 1</fullName>
    </submittedName>
</protein>
<keyword evidence="5" id="KW-1185">Reference proteome</keyword>
<name>A0A1M4RVS7_9ACTO</name>
<evidence type="ECO:0000259" key="3">
    <source>
        <dbReference type="Pfam" id="PF13579"/>
    </source>
</evidence>
<dbReference type="EMBL" id="FQTT01000001">
    <property type="protein sequence ID" value="SHE24000.1"/>
    <property type="molecule type" value="Genomic_DNA"/>
</dbReference>
<sequence>MSPMRIAQVSGHYPPNFVSGGTLVPQRVALAAHRAGHESYVYAGYLDENRRPLETWDEDVEGVHVTWLVTTPWTAWDDERNWDNPEATAAFRTWLDRVRPQVVHFHSIQTLGVGLVEAAHNAGARVVLTMHDFWWFCSHQFLVNEDMRPTSLVADLGACDCETGGPALRERSARMRRALDAVDVVLAPSASAARVYAANGVDASILRVDENGLPDEQLATLTRTAALRPREAAGPLRLMYAGGAQAMKGFDVLVDACRRLEDVSELVLDAYGTHDAHVRSLPAWVRLEPAFAPEELPTVLAKHDFLVLPSVMRESHSILTREALAAGLGVVCTDTLGPEEAVEDGFNGLIIPAGNPEALANALRELASDPSNARSMTGRGSSSPIRTFSDQAAGILKLYEDLVDGPSAPSAQADSQAAVRDAQRSLLHRILFIVGISGAPLRYRVHLPAEALRIRGYNTDVRHYRDPELTEIAGKADAVVLYRVPATNQILELINSIKDSDRTVPILFDVDDLIFDPSLRGTLDNLDGLSDAEADLWWHGVERYRTTLENSDAYIGSTQVLCDRANELTGLPAYRFANGVGRILARASDAAVASPRTPGPPRIGYFSGTTTHDADWASIESTVTAVMERHQDVVLVLGGHIQPTTALQRFGDRVQRLPFLDWQELPRALRDTDICLAPLTGDSVFNESKSAIKWLEAALVETPTIASPTQPFREAIDDGRTGYLAKTPQEWERALETLLESPRVRARVGAHARREALLNYSPYLQAVVYENILIDVALAVREHGHRAHSGWKDVADDEPFSSVDARVDAYVAVPVPDAPPVSRTHRMLLKTQDLFQREGAVAVVKRAVRVIRRTVAKR</sequence>
<dbReference type="GO" id="GO:1901137">
    <property type="term" value="P:carbohydrate derivative biosynthetic process"/>
    <property type="evidence" value="ECO:0007669"/>
    <property type="project" value="UniProtKB-ARBA"/>
</dbReference>
<dbReference type="Pfam" id="PF13579">
    <property type="entry name" value="Glyco_trans_4_4"/>
    <property type="match status" value="1"/>
</dbReference>
<dbReference type="InterPro" id="IPR050194">
    <property type="entry name" value="Glycosyltransferase_grp1"/>
</dbReference>
<evidence type="ECO:0000313" key="5">
    <source>
        <dbReference type="Proteomes" id="UP000184291"/>
    </source>
</evidence>
<dbReference type="AlphaFoldDB" id="A0A1M4RVS7"/>
<proteinExistence type="predicted"/>
<keyword evidence="1" id="KW-0328">Glycosyltransferase</keyword>
<evidence type="ECO:0000256" key="2">
    <source>
        <dbReference type="ARBA" id="ARBA00022679"/>
    </source>
</evidence>
<evidence type="ECO:0000313" key="4">
    <source>
        <dbReference type="EMBL" id="SHE24000.1"/>
    </source>
</evidence>
<organism evidence="4 5">
    <name type="scientific">Actinomyces glycerinitolerans</name>
    <dbReference type="NCBI Taxonomy" id="1892869"/>
    <lineage>
        <taxon>Bacteria</taxon>
        <taxon>Bacillati</taxon>
        <taxon>Actinomycetota</taxon>
        <taxon>Actinomycetes</taxon>
        <taxon>Actinomycetales</taxon>
        <taxon>Actinomycetaceae</taxon>
        <taxon>Actinomyces</taxon>
    </lineage>
</organism>
<dbReference type="Gene3D" id="3.40.50.2000">
    <property type="entry name" value="Glycogen Phosphorylase B"/>
    <property type="match status" value="3"/>
</dbReference>
<dbReference type="STRING" id="1892869.ACGLYG10_0198"/>
<dbReference type="PANTHER" id="PTHR45947">
    <property type="entry name" value="SULFOQUINOVOSYL TRANSFERASE SQD2"/>
    <property type="match status" value="1"/>
</dbReference>
<dbReference type="InterPro" id="IPR028098">
    <property type="entry name" value="Glyco_trans_4-like_N"/>
</dbReference>
<dbReference type="Proteomes" id="UP000184291">
    <property type="component" value="Unassembled WGS sequence"/>
</dbReference>
<accession>A0A1M4RVS7</accession>